<protein>
    <submittedName>
        <fullName evidence="1">Uncharacterized protein</fullName>
    </submittedName>
</protein>
<dbReference type="EMBL" id="BGPR01070423">
    <property type="protein sequence ID" value="GBO43857.1"/>
    <property type="molecule type" value="Genomic_DNA"/>
</dbReference>
<name>A0A4Y2X6S4_ARAVE</name>
<proteinExistence type="predicted"/>
<reference evidence="1 2" key="1">
    <citation type="journal article" date="2019" name="Sci. Rep.">
        <title>Orb-weaving spider Araneus ventricosus genome elucidates the spidroin gene catalogue.</title>
        <authorList>
            <person name="Kono N."/>
            <person name="Nakamura H."/>
            <person name="Ohtoshi R."/>
            <person name="Moran D.A.P."/>
            <person name="Shinohara A."/>
            <person name="Yoshida Y."/>
            <person name="Fujiwara M."/>
            <person name="Mori M."/>
            <person name="Tomita M."/>
            <person name="Arakawa K."/>
        </authorList>
    </citation>
    <scope>NUCLEOTIDE SEQUENCE [LARGE SCALE GENOMIC DNA]</scope>
</reference>
<dbReference type="Proteomes" id="UP000499080">
    <property type="component" value="Unassembled WGS sequence"/>
</dbReference>
<dbReference type="AlphaFoldDB" id="A0A4Y2X6S4"/>
<comment type="caution">
    <text evidence="1">The sequence shown here is derived from an EMBL/GenBank/DDBJ whole genome shotgun (WGS) entry which is preliminary data.</text>
</comment>
<gene>
    <name evidence="1" type="ORF">AVEN_149238_1</name>
</gene>
<evidence type="ECO:0000313" key="2">
    <source>
        <dbReference type="Proteomes" id="UP000499080"/>
    </source>
</evidence>
<keyword evidence="2" id="KW-1185">Reference proteome</keyword>
<accession>A0A4Y2X6S4</accession>
<sequence>MVANTTAVFVAVTVKRTGCQLWRSSAEARCAVFAVDMGKQTLPHYTSPSVYIEVLLDTLLLVVFQDFKGTVRPRKSGLVQVSVQVQGVSVEKK</sequence>
<evidence type="ECO:0000313" key="1">
    <source>
        <dbReference type="EMBL" id="GBO43857.1"/>
    </source>
</evidence>
<organism evidence="1 2">
    <name type="scientific">Araneus ventricosus</name>
    <name type="common">Orbweaver spider</name>
    <name type="synonym">Epeira ventricosa</name>
    <dbReference type="NCBI Taxonomy" id="182803"/>
    <lineage>
        <taxon>Eukaryota</taxon>
        <taxon>Metazoa</taxon>
        <taxon>Ecdysozoa</taxon>
        <taxon>Arthropoda</taxon>
        <taxon>Chelicerata</taxon>
        <taxon>Arachnida</taxon>
        <taxon>Araneae</taxon>
        <taxon>Araneomorphae</taxon>
        <taxon>Entelegynae</taxon>
        <taxon>Araneoidea</taxon>
        <taxon>Araneidae</taxon>
        <taxon>Araneus</taxon>
    </lineage>
</organism>